<protein>
    <recommendedName>
        <fullName evidence="2">CRM domain-containing protein</fullName>
    </recommendedName>
</protein>
<evidence type="ECO:0000313" key="4">
    <source>
        <dbReference type="Proteomes" id="UP000685013"/>
    </source>
</evidence>
<dbReference type="InterPro" id="IPR001890">
    <property type="entry name" value="RNA-binding_CRM"/>
</dbReference>
<organism evidence="3 4">
    <name type="scientific">Cucurbita argyrosperma subsp. sororia</name>
    <dbReference type="NCBI Taxonomy" id="37648"/>
    <lineage>
        <taxon>Eukaryota</taxon>
        <taxon>Viridiplantae</taxon>
        <taxon>Streptophyta</taxon>
        <taxon>Embryophyta</taxon>
        <taxon>Tracheophyta</taxon>
        <taxon>Spermatophyta</taxon>
        <taxon>Magnoliopsida</taxon>
        <taxon>eudicotyledons</taxon>
        <taxon>Gunneridae</taxon>
        <taxon>Pentapetalae</taxon>
        <taxon>rosids</taxon>
        <taxon>fabids</taxon>
        <taxon>Cucurbitales</taxon>
        <taxon>Cucurbitaceae</taxon>
        <taxon>Cucurbiteae</taxon>
        <taxon>Cucurbita</taxon>
    </lineage>
</organism>
<dbReference type="EMBL" id="JAGKQH010000011">
    <property type="protein sequence ID" value="KAG6588422.1"/>
    <property type="molecule type" value="Genomic_DNA"/>
</dbReference>
<keyword evidence="1" id="KW-0694">RNA-binding</keyword>
<accession>A0AAV6MVM7</accession>
<comment type="caution">
    <text evidence="3">The sequence shown here is derived from an EMBL/GenBank/DDBJ whole genome shotgun (WGS) entry which is preliminary data.</text>
</comment>
<dbReference type="FunFam" id="3.30.110.60:FF:000004">
    <property type="entry name" value="RNA-binding CRS1 / YhbY (CRM) domain protein"/>
    <property type="match status" value="1"/>
</dbReference>
<dbReference type="Pfam" id="PF01985">
    <property type="entry name" value="CRS1_YhbY"/>
    <property type="match status" value="1"/>
</dbReference>
<sequence>MGASIMSSPSHSHLIHSLLLRSVPSSLSTFLCRPSAVISAACSHQFKPNSSIFLIRQSPHRSRSFTPSASVSFSRSFSSTISDTSAVGFEDDDVIDDDEESDYEDEVEIEDFELEDNTVEDGLETAVASDSSSAVVSISEVKNIPSLTVKEKKELASYAHSLGKKLKSQLVGKSGVTPGLATSFIETLEANELLKIKVLGNCPGELEDVVRQLEESTGSVVVSKIGRTVIIYRPSISKMKAEEEKRRARKMYVRKEPDRVKLFLQNKVQTPRSSNRGRRGSSRF</sequence>
<dbReference type="PROSITE" id="PS51295">
    <property type="entry name" value="CRM"/>
    <property type="match status" value="1"/>
</dbReference>
<evidence type="ECO:0000256" key="1">
    <source>
        <dbReference type="PROSITE-ProRule" id="PRU00626"/>
    </source>
</evidence>
<dbReference type="AlphaFoldDB" id="A0AAV6MVM7"/>
<evidence type="ECO:0000313" key="3">
    <source>
        <dbReference type="EMBL" id="KAG6588422.1"/>
    </source>
</evidence>
<evidence type="ECO:0000259" key="2">
    <source>
        <dbReference type="PROSITE" id="PS51295"/>
    </source>
</evidence>
<reference evidence="3 4" key="1">
    <citation type="journal article" date="2021" name="Hortic Res">
        <title>The domestication of Cucurbita argyrosperma as revealed by the genome of its wild relative.</title>
        <authorList>
            <person name="Barrera-Redondo J."/>
            <person name="Sanchez-de la Vega G."/>
            <person name="Aguirre-Liguori J.A."/>
            <person name="Castellanos-Morales G."/>
            <person name="Gutierrez-Guerrero Y.T."/>
            <person name="Aguirre-Dugua X."/>
            <person name="Aguirre-Planter E."/>
            <person name="Tenaillon M.I."/>
            <person name="Lira-Saade R."/>
            <person name="Eguiarte L.E."/>
        </authorList>
    </citation>
    <scope>NUCLEOTIDE SEQUENCE [LARGE SCALE GENOMIC DNA]</scope>
    <source>
        <strain evidence="3">JBR-2021</strain>
    </source>
</reference>
<dbReference type="Proteomes" id="UP000685013">
    <property type="component" value="Chromosome 11"/>
</dbReference>
<dbReference type="GO" id="GO:0009507">
    <property type="term" value="C:chloroplast"/>
    <property type="evidence" value="ECO:0007669"/>
    <property type="project" value="TreeGrafter"/>
</dbReference>
<dbReference type="PANTHER" id="PTHR47714">
    <property type="entry name" value="CRS1/YHBY DOMAIN CONTAINING PROTEIN, EXPRESSED"/>
    <property type="match status" value="1"/>
</dbReference>
<proteinExistence type="predicted"/>
<keyword evidence="4" id="KW-1185">Reference proteome</keyword>
<feature type="domain" description="CRM" evidence="2">
    <location>
        <begin position="145"/>
        <end position="244"/>
    </location>
</feature>
<name>A0AAV6MVM7_9ROSI</name>
<dbReference type="GO" id="GO:0003723">
    <property type="term" value="F:RNA binding"/>
    <property type="evidence" value="ECO:0007669"/>
    <property type="project" value="UniProtKB-UniRule"/>
</dbReference>
<dbReference type="SMART" id="SM01103">
    <property type="entry name" value="CRS1_YhbY"/>
    <property type="match status" value="1"/>
</dbReference>
<gene>
    <name evidence="3" type="ORF">SDJN03_16987</name>
</gene>
<dbReference type="PANTHER" id="PTHR47714:SF1">
    <property type="entry name" value="RNA-BINDING CRS1 _ YHBY (CRM) DOMAIN PROTEIN"/>
    <property type="match status" value="1"/>
</dbReference>
<feature type="non-terminal residue" evidence="3">
    <location>
        <position position="1"/>
    </location>
</feature>